<reference evidence="2" key="1">
    <citation type="submission" date="2020-10" db="EMBL/GenBank/DDBJ databases">
        <title>Mucilaginibacter mali sp. nov., isolated from rhizosphere soil of apple orchard.</title>
        <authorList>
            <person name="Lee J.-S."/>
            <person name="Kim H.S."/>
            <person name="Kim J.-S."/>
        </authorList>
    </citation>
    <scope>NUCLEOTIDE SEQUENCE</scope>
    <source>
        <strain evidence="2">KCTC 22746</strain>
    </source>
</reference>
<keyword evidence="3" id="KW-1185">Reference proteome</keyword>
<dbReference type="InterPro" id="IPR016181">
    <property type="entry name" value="Acyl_CoA_acyltransferase"/>
</dbReference>
<evidence type="ECO:0000313" key="2">
    <source>
        <dbReference type="EMBL" id="MBE9664413.1"/>
    </source>
</evidence>
<comment type="caution">
    <text evidence="2">The sequence shown here is derived from an EMBL/GenBank/DDBJ whole genome shotgun (WGS) entry which is preliminary data.</text>
</comment>
<dbReference type="PROSITE" id="PS51186">
    <property type="entry name" value="GNAT"/>
    <property type="match status" value="1"/>
</dbReference>
<evidence type="ECO:0000313" key="3">
    <source>
        <dbReference type="Proteomes" id="UP000622475"/>
    </source>
</evidence>
<dbReference type="CDD" id="cd04301">
    <property type="entry name" value="NAT_SF"/>
    <property type="match status" value="1"/>
</dbReference>
<name>A0A929PY12_9SPHI</name>
<feature type="domain" description="N-acetyltransferase" evidence="1">
    <location>
        <begin position="16"/>
        <end position="170"/>
    </location>
</feature>
<dbReference type="EMBL" id="JADFFL010000011">
    <property type="protein sequence ID" value="MBE9664413.1"/>
    <property type="molecule type" value="Genomic_DNA"/>
</dbReference>
<proteinExistence type="predicted"/>
<dbReference type="Gene3D" id="3.40.630.30">
    <property type="match status" value="1"/>
</dbReference>
<organism evidence="2 3">
    <name type="scientific">Mucilaginibacter myungsuensis</name>
    <dbReference type="NCBI Taxonomy" id="649104"/>
    <lineage>
        <taxon>Bacteria</taxon>
        <taxon>Pseudomonadati</taxon>
        <taxon>Bacteroidota</taxon>
        <taxon>Sphingobacteriia</taxon>
        <taxon>Sphingobacteriales</taxon>
        <taxon>Sphingobacteriaceae</taxon>
        <taxon>Mucilaginibacter</taxon>
    </lineage>
</organism>
<dbReference type="GO" id="GO:0016747">
    <property type="term" value="F:acyltransferase activity, transferring groups other than amino-acyl groups"/>
    <property type="evidence" value="ECO:0007669"/>
    <property type="project" value="InterPro"/>
</dbReference>
<sequence>MPVTIATPINVTALTIIVNTAYRGESSQRGWTSEAHLLSGSRIDETTMAGYFTDPNVTILKHTDNEDSITGCVYLEAKQNKLYLGMLSVHPDLQDGGIGRQLLAAADEFATLHQLPVIAITVISTRTELIEWYERRGFVRTGGELPFHAGEKFGKPHQPIVLIEMEKRLKG</sequence>
<accession>A0A929PY12</accession>
<dbReference type="Pfam" id="PF13673">
    <property type="entry name" value="Acetyltransf_10"/>
    <property type="match status" value="1"/>
</dbReference>
<protein>
    <submittedName>
        <fullName evidence="2">GNAT family N-acetyltransferase</fullName>
    </submittedName>
</protein>
<dbReference type="InterPro" id="IPR000182">
    <property type="entry name" value="GNAT_dom"/>
</dbReference>
<gene>
    <name evidence="2" type="ORF">IRJ16_21210</name>
</gene>
<dbReference type="AlphaFoldDB" id="A0A929PY12"/>
<dbReference type="Proteomes" id="UP000622475">
    <property type="component" value="Unassembled WGS sequence"/>
</dbReference>
<dbReference type="RefSeq" id="WP_194113661.1">
    <property type="nucleotide sequence ID" value="NZ_JADFFL010000011.1"/>
</dbReference>
<dbReference type="SUPFAM" id="SSF55729">
    <property type="entry name" value="Acyl-CoA N-acyltransferases (Nat)"/>
    <property type="match status" value="1"/>
</dbReference>
<evidence type="ECO:0000259" key="1">
    <source>
        <dbReference type="PROSITE" id="PS51186"/>
    </source>
</evidence>